<dbReference type="Proteomes" id="UP000094285">
    <property type="component" value="Unassembled WGS sequence"/>
</dbReference>
<dbReference type="Pfam" id="PF04969">
    <property type="entry name" value="CS"/>
    <property type="match status" value="1"/>
</dbReference>
<evidence type="ECO:0000256" key="1">
    <source>
        <dbReference type="ARBA" id="ARBA00008509"/>
    </source>
</evidence>
<gene>
    <name evidence="5" type="ORF">CANTADRAFT_19952</name>
</gene>
<organism evidence="5 6">
    <name type="scientific">Suhomyces tanzawaensis NRRL Y-17324</name>
    <dbReference type="NCBI Taxonomy" id="984487"/>
    <lineage>
        <taxon>Eukaryota</taxon>
        <taxon>Fungi</taxon>
        <taxon>Dikarya</taxon>
        <taxon>Ascomycota</taxon>
        <taxon>Saccharomycotina</taxon>
        <taxon>Pichiomycetes</taxon>
        <taxon>Debaryomycetaceae</taxon>
        <taxon>Suhomyces</taxon>
    </lineage>
</organism>
<dbReference type="InterPro" id="IPR007052">
    <property type="entry name" value="CS_dom"/>
</dbReference>
<dbReference type="Gene3D" id="2.60.40.790">
    <property type="match status" value="1"/>
</dbReference>
<dbReference type="InterPro" id="IPR011990">
    <property type="entry name" value="TPR-like_helical_dom_sf"/>
</dbReference>
<dbReference type="GeneID" id="30980640"/>
<dbReference type="InterPro" id="IPR008978">
    <property type="entry name" value="HSP20-like_chaperone"/>
</dbReference>
<dbReference type="AlphaFoldDB" id="A0A1E4SSK1"/>
<feature type="compositionally biased region" description="Acidic residues" evidence="2">
    <location>
        <begin position="131"/>
        <end position="141"/>
    </location>
</feature>
<evidence type="ECO:0000313" key="6">
    <source>
        <dbReference type="Proteomes" id="UP000094285"/>
    </source>
</evidence>
<dbReference type="PROSITE" id="PS51203">
    <property type="entry name" value="CS"/>
    <property type="match status" value="1"/>
</dbReference>
<evidence type="ECO:0000259" key="4">
    <source>
        <dbReference type="PROSITE" id="PS51203"/>
    </source>
</evidence>
<name>A0A1E4SSK1_9ASCO</name>
<evidence type="ECO:0000256" key="2">
    <source>
        <dbReference type="SAM" id="MobiDB-lite"/>
    </source>
</evidence>
<dbReference type="PANTHER" id="PTHR45862">
    <property type="entry name" value="PROTEIN SGT1 HOMOLOG"/>
    <property type="match status" value="1"/>
</dbReference>
<proteinExistence type="inferred from homology"/>
<keyword evidence="6" id="KW-1185">Reference proteome</keyword>
<dbReference type="GO" id="GO:0051087">
    <property type="term" value="F:protein-folding chaperone binding"/>
    <property type="evidence" value="ECO:0007669"/>
    <property type="project" value="InterPro"/>
</dbReference>
<reference evidence="6" key="1">
    <citation type="submission" date="2016-05" db="EMBL/GenBank/DDBJ databases">
        <title>Comparative genomics of biotechnologically important yeasts.</title>
        <authorList>
            <consortium name="DOE Joint Genome Institute"/>
            <person name="Riley R."/>
            <person name="Haridas S."/>
            <person name="Wolfe K.H."/>
            <person name="Lopes M.R."/>
            <person name="Hittinger C.T."/>
            <person name="Goker M."/>
            <person name="Salamov A."/>
            <person name="Wisecaver J."/>
            <person name="Long T.M."/>
            <person name="Aerts A.L."/>
            <person name="Barry K."/>
            <person name="Choi C."/>
            <person name="Clum A."/>
            <person name="Coughlan A.Y."/>
            <person name="Deshpande S."/>
            <person name="Douglass A.P."/>
            <person name="Hanson S.J."/>
            <person name="Klenk H.-P."/>
            <person name="Labutti K."/>
            <person name="Lapidus A."/>
            <person name="Lindquist E."/>
            <person name="Lipzen A."/>
            <person name="Meier-Kolthoff J.P."/>
            <person name="Ohm R.A."/>
            <person name="Otillar R.P."/>
            <person name="Pangilinan J."/>
            <person name="Peng Y."/>
            <person name="Rokas A."/>
            <person name="Rosa C.A."/>
            <person name="Scheuner C."/>
            <person name="Sibirny A.A."/>
            <person name="Slot J.C."/>
            <person name="Stielow J.B."/>
            <person name="Sun H."/>
            <person name="Kurtzman C.P."/>
            <person name="Blackwell M."/>
            <person name="Grigoriev I.V."/>
            <person name="Jeffries T.W."/>
        </authorList>
    </citation>
    <scope>NUCLEOTIDE SEQUENCE [LARGE SCALE GENOMIC DNA]</scope>
    <source>
        <strain evidence="6">NRRL Y-17324</strain>
    </source>
</reference>
<protein>
    <submittedName>
        <fullName evidence="5">CS-domain-containing protein</fullName>
    </submittedName>
</protein>
<evidence type="ECO:0000259" key="3">
    <source>
        <dbReference type="PROSITE" id="PS51048"/>
    </source>
</evidence>
<dbReference type="Pfam" id="PF05002">
    <property type="entry name" value="SGS"/>
    <property type="match status" value="1"/>
</dbReference>
<dbReference type="Gene3D" id="1.25.40.10">
    <property type="entry name" value="Tetratricopeptide repeat domain"/>
    <property type="match status" value="1"/>
</dbReference>
<dbReference type="OrthoDB" id="1898560at2759"/>
<dbReference type="RefSeq" id="XP_020067519.1">
    <property type="nucleotide sequence ID" value="XM_020206503.1"/>
</dbReference>
<dbReference type="SUPFAM" id="SSF48452">
    <property type="entry name" value="TPR-like"/>
    <property type="match status" value="1"/>
</dbReference>
<feature type="region of interest" description="Disordered" evidence="2">
    <location>
        <begin position="127"/>
        <end position="165"/>
    </location>
</feature>
<comment type="similarity">
    <text evidence="1">Belongs to the SGT1 family.</text>
</comment>
<dbReference type="SMART" id="SM00028">
    <property type="entry name" value="TPR"/>
    <property type="match status" value="3"/>
</dbReference>
<sequence>MAIEQLIKQGDKALQEKDYLEAISFFNNAIKENSKAFLPYLKRATAYQKLSNYDSAKKDISVAYSIAEDRGNRSEMGACYFRLAIVYYGEKKLRLALKHFEKALAYNCTESTLDFWKTKCAHDIKEGKGEDTDEEEFDSNDVEDKTKDNGSTPSTTAPESSSNPAVIDKHAPLVAKIRDDWYQSNETVTITIYAKNVKKESCTIQFEPRSVAINFPSANNSEYNYNLDPLGGEIDTEKSSYRIFGTKIEVYLTKKASGKWASLESSTTADEAELAYPSSSKKAINWANFKVDEEEEEEKDGDFFEKLYKDVDDDTRRAMMKSYVQSNGTVLTTNWDEAKAKDFETSPPEGMQAKKWT</sequence>
<evidence type="ECO:0000313" key="5">
    <source>
        <dbReference type="EMBL" id="ODV82397.1"/>
    </source>
</evidence>
<dbReference type="PROSITE" id="PS51048">
    <property type="entry name" value="SGS"/>
    <property type="match status" value="1"/>
</dbReference>
<dbReference type="InterPro" id="IPR007699">
    <property type="entry name" value="SGS_dom"/>
</dbReference>
<feature type="region of interest" description="Disordered" evidence="2">
    <location>
        <begin position="335"/>
        <end position="357"/>
    </location>
</feature>
<dbReference type="STRING" id="984487.A0A1E4SSK1"/>
<dbReference type="InterPro" id="IPR019734">
    <property type="entry name" value="TPR_rpt"/>
</dbReference>
<accession>A0A1E4SSK1</accession>
<feature type="domain" description="CS" evidence="4">
    <location>
        <begin position="174"/>
        <end position="264"/>
    </location>
</feature>
<dbReference type="SUPFAM" id="SSF49764">
    <property type="entry name" value="HSP20-like chaperones"/>
    <property type="match status" value="1"/>
</dbReference>
<dbReference type="InterPro" id="IPR044563">
    <property type="entry name" value="Sgt1-like"/>
</dbReference>
<dbReference type="EMBL" id="KV453909">
    <property type="protein sequence ID" value="ODV82397.1"/>
    <property type="molecule type" value="Genomic_DNA"/>
</dbReference>
<feature type="compositionally biased region" description="Low complexity" evidence="2">
    <location>
        <begin position="151"/>
        <end position="164"/>
    </location>
</feature>
<feature type="domain" description="SGS" evidence="3">
    <location>
        <begin position="275"/>
        <end position="357"/>
    </location>
</feature>
<dbReference type="CDD" id="cd06466">
    <property type="entry name" value="p23_CS_SGT1_like"/>
    <property type="match status" value="1"/>
</dbReference>